<evidence type="ECO:0000256" key="1">
    <source>
        <dbReference type="SAM" id="MobiDB-lite"/>
    </source>
</evidence>
<dbReference type="EMBL" id="OX465081">
    <property type="protein sequence ID" value="CAI9286669.1"/>
    <property type="molecule type" value="Genomic_DNA"/>
</dbReference>
<reference evidence="2" key="1">
    <citation type="submission" date="2023-04" db="EMBL/GenBank/DDBJ databases">
        <authorList>
            <person name="Vijverberg K."/>
            <person name="Xiong W."/>
            <person name="Schranz E."/>
        </authorList>
    </citation>
    <scope>NUCLEOTIDE SEQUENCE</scope>
</reference>
<proteinExistence type="predicted"/>
<gene>
    <name evidence="2" type="ORF">LSALG_LOCUS26078</name>
</gene>
<keyword evidence="3" id="KW-1185">Reference proteome</keyword>
<dbReference type="AlphaFoldDB" id="A0AA35Z6Q2"/>
<name>A0AA35Z6Q2_LACSI</name>
<evidence type="ECO:0000313" key="2">
    <source>
        <dbReference type="EMBL" id="CAI9286669.1"/>
    </source>
</evidence>
<dbReference type="Proteomes" id="UP001177003">
    <property type="component" value="Chromosome 5"/>
</dbReference>
<protein>
    <submittedName>
        <fullName evidence="2">Uncharacterized protein</fullName>
    </submittedName>
</protein>
<evidence type="ECO:0000313" key="3">
    <source>
        <dbReference type="Proteomes" id="UP001177003"/>
    </source>
</evidence>
<sequence length="215" mass="25085">MFAMLNQLEGVLGSDALPKQGGDKLDKDEIRMEEPQPNQPTNEQHEENLKIDAQKEGEKLVRKKHDMELDNLLHHHKELEAKEVEARVAKVTLETQKTIFPLWKIEKIQKEAIDGLSILQLEPSIERAPLSDYDVNHMLFSLYFKYRKPQFLTWSFKNIVVVKVYTPIATENFINIKFKGFRGAIRSENEYTLVGLPCMNSYDWFSLFMILSKDE</sequence>
<accession>A0AA35Z6Q2</accession>
<feature type="region of interest" description="Disordered" evidence="1">
    <location>
        <begin position="13"/>
        <end position="49"/>
    </location>
</feature>
<feature type="compositionally biased region" description="Basic and acidic residues" evidence="1">
    <location>
        <begin position="21"/>
        <end position="34"/>
    </location>
</feature>
<organism evidence="2 3">
    <name type="scientific">Lactuca saligna</name>
    <name type="common">Willowleaf lettuce</name>
    <dbReference type="NCBI Taxonomy" id="75948"/>
    <lineage>
        <taxon>Eukaryota</taxon>
        <taxon>Viridiplantae</taxon>
        <taxon>Streptophyta</taxon>
        <taxon>Embryophyta</taxon>
        <taxon>Tracheophyta</taxon>
        <taxon>Spermatophyta</taxon>
        <taxon>Magnoliopsida</taxon>
        <taxon>eudicotyledons</taxon>
        <taxon>Gunneridae</taxon>
        <taxon>Pentapetalae</taxon>
        <taxon>asterids</taxon>
        <taxon>campanulids</taxon>
        <taxon>Asterales</taxon>
        <taxon>Asteraceae</taxon>
        <taxon>Cichorioideae</taxon>
        <taxon>Cichorieae</taxon>
        <taxon>Lactucinae</taxon>
        <taxon>Lactuca</taxon>
    </lineage>
</organism>